<dbReference type="GO" id="GO:1990063">
    <property type="term" value="C:Bam protein complex"/>
    <property type="evidence" value="ECO:0007669"/>
    <property type="project" value="TreeGrafter"/>
</dbReference>
<dbReference type="InterPro" id="IPR000184">
    <property type="entry name" value="Bac_surfAg_D15"/>
</dbReference>
<comment type="similarity">
    <text evidence="8">Belongs to the BamA family.</text>
</comment>
<feature type="signal peptide" evidence="8">
    <location>
        <begin position="1"/>
        <end position="24"/>
    </location>
</feature>
<dbReference type="Gene3D" id="2.40.160.50">
    <property type="entry name" value="membrane protein fhac: a member of the omp85/tpsb transporter family"/>
    <property type="match status" value="1"/>
</dbReference>
<dbReference type="PANTHER" id="PTHR12815">
    <property type="entry name" value="SORTING AND ASSEMBLY MACHINERY SAMM50 PROTEIN FAMILY MEMBER"/>
    <property type="match status" value="1"/>
</dbReference>
<dbReference type="KEGG" id="otr:OTERR_15500"/>
<feature type="domain" description="POTRA" evidence="10">
    <location>
        <begin position="96"/>
        <end position="176"/>
    </location>
</feature>
<dbReference type="Pfam" id="PF07244">
    <property type="entry name" value="POTRA"/>
    <property type="match status" value="5"/>
</dbReference>
<evidence type="ECO:0000256" key="3">
    <source>
        <dbReference type="ARBA" id="ARBA00022692"/>
    </source>
</evidence>
<keyword evidence="5 8" id="KW-0677">Repeat</keyword>
<evidence type="ECO:0000259" key="10">
    <source>
        <dbReference type="PROSITE" id="PS51779"/>
    </source>
</evidence>
<sequence precursor="true">MKKNLIAGLIGGLFATAIASPAWAFDPFVVKDIRVEGIQRTEAGTVFSYLPVKVGETMTEEKASQAIKTLFATGFFKDVRIEVEGDVLVVSLEERPAISKIDFVGMKEFEKDQITKALKEIGIAESRIFDRAMLDKAEQELKRQYLARGKYAAKIKTTVTPLERNRVGINFTIDEGDVAKIKEISIVGAQVFKEKELLELFQLTTPGWLTWYTKNDQYSKQKLSADLETLRSYYLNRGYLDFSIESTQVSISPDKQDIFITVNIVEGERYQVSSVKLAGDLSLLPEDEYKKLVTLRAGDVFSRETLNASTKAISERLGAQGYAFANVNAAPEVDKEKRQVAFTIFVDPGKRVYVRRINIAGNTKTRDEVVRQEMRQMEGGWYDADKIQLSKQRIDKTGYFSEVTVDTPAVPGTSDQVDVNIGVTEKATGNVMVGIGFSSSDKVILSGSISQANLFGSGKYLSLQVNTAKAFKTYALSYTNPYFTVDGISQGFDIYKKTYDPSLSSSYVQTYKTVSWGGGLRWGVPIAEKESISFGLGYDSTNVTLFDDSRRIYKEFVQKFGNDNSSILLSSGWSRDTKDSLIYPTSGGYTRVGAEVSTPGGTLRYYRATAQHQRYFPLSKTFTLMVNGELGIANGYGNRDLPFYKNFYAGGVTSVRGYQQSSLGPQQDGEAIGGQKRVLLNTELLFPFPGSGVDKSLRLSWFVDAGQVFGSNDDYGRYEKLSLSELRYSTGLALAWTSPLGPLKFGIANPLNKKDGDKTQRFQFQFGTVF</sequence>
<dbReference type="AlphaFoldDB" id="A0A5C1E7U9"/>
<keyword evidence="7 8" id="KW-0998">Cell outer membrane</keyword>
<keyword evidence="2 8" id="KW-1134">Transmembrane beta strand</keyword>
<organism evidence="11 12">
    <name type="scientific">Oryzomicrobium terrae</name>
    <dbReference type="NCBI Taxonomy" id="1735038"/>
    <lineage>
        <taxon>Bacteria</taxon>
        <taxon>Pseudomonadati</taxon>
        <taxon>Pseudomonadota</taxon>
        <taxon>Betaproteobacteria</taxon>
        <taxon>Rhodocyclales</taxon>
        <taxon>Rhodocyclaceae</taxon>
        <taxon>Oryzomicrobium</taxon>
    </lineage>
</organism>
<dbReference type="Gene3D" id="3.10.20.310">
    <property type="entry name" value="membrane protein fhac"/>
    <property type="match status" value="5"/>
</dbReference>
<name>A0A5C1E7U9_9RHOO</name>
<evidence type="ECO:0000256" key="2">
    <source>
        <dbReference type="ARBA" id="ARBA00022452"/>
    </source>
</evidence>
<dbReference type="GO" id="GO:0043165">
    <property type="term" value="P:Gram-negative-bacterium-type cell outer membrane assembly"/>
    <property type="evidence" value="ECO:0007669"/>
    <property type="project" value="UniProtKB-UniRule"/>
</dbReference>
<accession>A0A5C1E7U9</accession>
<dbReference type="PROSITE" id="PS51779">
    <property type="entry name" value="POTRA"/>
    <property type="match status" value="5"/>
</dbReference>
<dbReference type="HAMAP" id="MF_01430">
    <property type="entry name" value="OM_assembly_BamA"/>
    <property type="match status" value="1"/>
</dbReference>
<comment type="function">
    <text evidence="8">Part of the outer membrane protein assembly complex, which is involved in assembly and insertion of beta-barrel proteins into the outer membrane.</text>
</comment>
<evidence type="ECO:0000313" key="11">
    <source>
        <dbReference type="EMBL" id="QEL65026.1"/>
    </source>
</evidence>
<evidence type="ECO:0000256" key="9">
    <source>
        <dbReference type="NCBIfam" id="TIGR03303"/>
    </source>
</evidence>
<evidence type="ECO:0000256" key="5">
    <source>
        <dbReference type="ARBA" id="ARBA00022737"/>
    </source>
</evidence>
<feature type="domain" description="POTRA" evidence="10">
    <location>
        <begin position="352"/>
        <end position="426"/>
    </location>
</feature>
<feature type="chain" id="PRO_5023375113" description="Outer membrane protein assembly factor BamA" evidence="8">
    <location>
        <begin position="25"/>
        <end position="770"/>
    </location>
</feature>
<evidence type="ECO:0000256" key="7">
    <source>
        <dbReference type="ARBA" id="ARBA00023237"/>
    </source>
</evidence>
<dbReference type="Proteomes" id="UP000323671">
    <property type="component" value="Chromosome"/>
</dbReference>
<dbReference type="InterPro" id="IPR010827">
    <property type="entry name" value="BamA/TamA_POTRA"/>
</dbReference>
<proteinExistence type="inferred from homology"/>
<evidence type="ECO:0000256" key="8">
    <source>
        <dbReference type="HAMAP-Rule" id="MF_01430"/>
    </source>
</evidence>
<keyword evidence="12" id="KW-1185">Reference proteome</keyword>
<protein>
    <recommendedName>
        <fullName evidence="8 9">Outer membrane protein assembly factor BamA</fullName>
    </recommendedName>
</protein>
<evidence type="ECO:0000256" key="6">
    <source>
        <dbReference type="ARBA" id="ARBA00023136"/>
    </source>
</evidence>
<dbReference type="InterPro" id="IPR034746">
    <property type="entry name" value="POTRA"/>
</dbReference>
<dbReference type="EMBL" id="CP022579">
    <property type="protein sequence ID" value="QEL65026.1"/>
    <property type="molecule type" value="Genomic_DNA"/>
</dbReference>
<keyword evidence="6 8" id="KW-0472">Membrane</keyword>
<reference evidence="11 12" key="1">
    <citation type="submission" date="2017-07" db="EMBL/GenBank/DDBJ databases">
        <title>Complete genome sequence of Oryzomicrobium terrae TPP412.</title>
        <authorList>
            <person name="Chiu L.-W."/>
            <person name="Lo K.-J."/>
            <person name="Tsai Y.-M."/>
            <person name="Lin S.-S."/>
            <person name="Kuo C.-H."/>
            <person name="Liu C.-T."/>
        </authorList>
    </citation>
    <scope>NUCLEOTIDE SEQUENCE [LARGE SCALE GENOMIC DNA]</scope>
    <source>
        <strain evidence="11 12">TPP412</strain>
    </source>
</reference>
<keyword evidence="3 8" id="KW-0812">Transmembrane</keyword>
<dbReference type="GO" id="GO:0051205">
    <property type="term" value="P:protein insertion into membrane"/>
    <property type="evidence" value="ECO:0007669"/>
    <property type="project" value="UniProtKB-UniRule"/>
</dbReference>
<evidence type="ECO:0000313" key="12">
    <source>
        <dbReference type="Proteomes" id="UP000323671"/>
    </source>
</evidence>
<dbReference type="PANTHER" id="PTHR12815:SF23">
    <property type="entry name" value="OUTER MEMBRANE PROTEIN ASSEMBLY FACTOR BAMA"/>
    <property type="match status" value="1"/>
</dbReference>
<dbReference type="RefSeq" id="WP_054620942.1">
    <property type="nucleotide sequence ID" value="NZ_CP022579.1"/>
</dbReference>
<feature type="domain" description="POTRA" evidence="10">
    <location>
        <begin position="28"/>
        <end position="95"/>
    </location>
</feature>
<comment type="subcellular location">
    <subcellularLocation>
        <location evidence="8">Cell outer membrane</location>
    </subcellularLocation>
    <subcellularLocation>
        <location evidence="1">Membrane</location>
    </subcellularLocation>
</comment>
<feature type="domain" description="POTRA" evidence="10">
    <location>
        <begin position="179"/>
        <end position="267"/>
    </location>
</feature>
<dbReference type="FunFam" id="3.10.20.310:FF:000002">
    <property type="entry name" value="Outer membrane protein assembly factor BamA"/>
    <property type="match status" value="1"/>
</dbReference>
<feature type="domain" description="POTRA" evidence="10">
    <location>
        <begin position="270"/>
        <end position="349"/>
    </location>
</feature>
<dbReference type="InterPro" id="IPR039910">
    <property type="entry name" value="D15-like"/>
</dbReference>
<gene>
    <name evidence="8 11" type="primary">bamA</name>
    <name evidence="11" type="ORF">OTERR_15500</name>
</gene>
<dbReference type="PIRSF" id="PIRSF006076">
    <property type="entry name" value="OM_assembly_OMP85"/>
    <property type="match status" value="1"/>
</dbReference>
<keyword evidence="4 8" id="KW-0732">Signal</keyword>
<comment type="subunit">
    <text evidence="8">Part of the Bam complex.</text>
</comment>
<dbReference type="InterPro" id="IPR023707">
    <property type="entry name" value="OM_assembly_BamA"/>
</dbReference>
<dbReference type="NCBIfam" id="TIGR03303">
    <property type="entry name" value="OM_YaeT"/>
    <property type="match status" value="1"/>
</dbReference>
<evidence type="ECO:0000256" key="1">
    <source>
        <dbReference type="ARBA" id="ARBA00004370"/>
    </source>
</evidence>
<evidence type="ECO:0000256" key="4">
    <source>
        <dbReference type="ARBA" id="ARBA00022729"/>
    </source>
</evidence>
<dbReference type="Pfam" id="PF01103">
    <property type="entry name" value="Omp85"/>
    <property type="match status" value="1"/>
</dbReference>